<dbReference type="InterPro" id="IPR018517">
    <property type="entry name" value="tRNA_hU_synthase_CS"/>
</dbReference>
<dbReference type="Gene3D" id="3.20.20.70">
    <property type="entry name" value="Aldolase class I"/>
    <property type="match status" value="1"/>
</dbReference>
<proteinExistence type="predicted"/>
<keyword evidence="5" id="KW-0560">Oxidoreductase</keyword>
<evidence type="ECO:0000256" key="2">
    <source>
        <dbReference type="ARBA" id="ARBA00022630"/>
    </source>
</evidence>
<reference evidence="7" key="1">
    <citation type="submission" date="2021-01" db="EMBL/GenBank/DDBJ databases">
        <authorList>
            <person name="Corre E."/>
            <person name="Pelletier E."/>
            <person name="Niang G."/>
            <person name="Scheremetjew M."/>
            <person name="Finn R."/>
            <person name="Kale V."/>
            <person name="Holt S."/>
            <person name="Cochrane G."/>
            <person name="Meng A."/>
            <person name="Brown T."/>
            <person name="Cohen L."/>
        </authorList>
    </citation>
    <scope>NUCLEOTIDE SEQUENCE</scope>
    <source>
        <strain evidence="7">Clade-A-BCC118000</strain>
    </source>
</reference>
<dbReference type="InterPro" id="IPR052582">
    <property type="entry name" value="tRNA-DUS-like"/>
</dbReference>
<accession>A0A7R9T1C5</accession>
<organism evidence="7">
    <name type="scientific">Ostreococcus sp. 'lucimarinus'</name>
    <dbReference type="NCBI Taxonomy" id="242159"/>
    <lineage>
        <taxon>Eukaryota</taxon>
        <taxon>Viridiplantae</taxon>
        <taxon>Chlorophyta</taxon>
        <taxon>Mamiellophyceae</taxon>
        <taxon>Mamiellales</taxon>
        <taxon>Bathycoccaceae</taxon>
        <taxon>Ostreococcus</taxon>
    </lineage>
</organism>
<keyword evidence="2" id="KW-0285">Flavoprotein</keyword>
<dbReference type="PROSITE" id="PS01136">
    <property type="entry name" value="UPF0034"/>
    <property type="match status" value="1"/>
</dbReference>
<dbReference type="EMBL" id="HBDX01002872">
    <property type="protein sequence ID" value="CAD8221755.1"/>
    <property type="molecule type" value="Transcribed_RNA"/>
</dbReference>
<dbReference type="PANTHER" id="PTHR45936">
    <property type="entry name" value="TRNA-DIHYDROURIDINE(20) SYNTHASE [NAD(P)+]-LIKE"/>
    <property type="match status" value="1"/>
</dbReference>
<evidence type="ECO:0000256" key="4">
    <source>
        <dbReference type="ARBA" id="ARBA00022694"/>
    </source>
</evidence>
<sequence length="345" mass="38873">MAAPDGAREFYTGKNVCAPMVRISTLATRLLAHEYGADLVYGEELVDKRFMHCRRILNKELGSVDFIDAKGTLTFRTVPEERERVVFQVGTSSAASALKSAELVARDVAAIDVNMGCPKHFSTSGGMGARLLSQPELVRDILTTLRRNLPSTTHVTCKIRLLESERETAELAKMIESCGVSAFAVHGRYIPQRPREPAHWNLIKNVVEAVDCPVIANGDVECYEDFARIRAQTGAASAMCARGAQWNLSIFRPEGMLPIDVVKKHFVQRAIEYDNPWNFTKFQLREILVHNKRMASDEGQCLNKCKTWDELAELYSLEDVLKESREKRRRAALRDDDEYTDTVHP</sequence>
<feature type="domain" description="DUS-like FMN-binding" evidence="6">
    <location>
        <begin position="17"/>
        <end position="252"/>
    </location>
</feature>
<dbReference type="AlphaFoldDB" id="A0A7R9T1C5"/>
<keyword evidence="3" id="KW-0288">FMN</keyword>
<evidence type="ECO:0000256" key="1">
    <source>
        <dbReference type="ARBA" id="ARBA00001917"/>
    </source>
</evidence>
<dbReference type="GO" id="GO:0005737">
    <property type="term" value="C:cytoplasm"/>
    <property type="evidence" value="ECO:0007669"/>
    <property type="project" value="TreeGrafter"/>
</dbReference>
<dbReference type="CDD" id="cd02801">
    <property type="entry name" value="DUS_like_FMN"/>
    <property type="match status" value="1"/>
</dbReference>
<keyword evidence="4" id="KW-0819">tRNA processing</keyword>
<dbReference type="Pfam" id="PF01207">
    <property type="entry name" value="Dus"/>
    <property type="match status" value="1"/>
</dbReference>
<evidence type="ECO:0000313" key="7">
    <source>
        <dbReference type="EMBL" id="CAD8221755.1"/>
    </source>
</evidence>
<dbReference type="GO" id="GO:0050660">
    <property type="term" value="F:flavin adenine dinucleotide binding"/>
    <property type="evidence" value="ECO:0007669"/>
    <property type="project" value="InterPro"/>
</dbReference>
<evidence type="ECO:0000259" key="6">
    <source>
        <dbReference type="Pfam" id="PF01207"/>
    </source>
</evidence>
<comment type="cofactor">
    <cofactor evidence="1">
        <name>FMN</name>
        <dbReference type="ChEBI" id="CHEBI:58210"/>
    </cofactor>
</comment>
<protein>
    <recommendedName>
        <fullName evidence="6">DUS-like FMN-binding domain-containing protein</fullName>
    </recommendedName>
</protein>
<dbReference type="OMA" id="GPIRTNS"/>
<gene>
    <name evidence="7" type="ORF">OLUC0939_LOCUS2476</name>
</gene>
<name>A0A7R9T1C5_9CHLO</name>
<evidence type="ECO:0000256" key="3">
    <source>
        <dbReference type="ARBA" id="ARBA00022643"/>
    </source>
</evidence>
<dbReference type="SUPFAM" id="SSF51395">
    <property type="entry name" value="FMN-linked oxidoreductases"/>
    <property type="match status" value="1"/>
</dbReference>
<dbReference type="InterPro" id="IPR035587">
    <property type="entry name" value="DUS-like_FMN-bd"/>
</dbReference>
<dbReference type="GO" id="GO:0017150">
    <property type="term" value="F:tRNA dihydrouridine synthase activity"/>
    <property type="evidence" value="ECO:0007669"/>
    <property type="project" value="InterPro"/>
</dbReference>
<dbReference type="InterPro" id="IPR013785">
    <property type="entry name" value="Aldolase_TIM"/>
</dbReference>
<dbReference type="PANTHER" id="PTHR45936:SF1">
    <property type="entry name" value="TRNA-DIHYDROURIDINE(20) SYNTHASE [NAD(P)+]-LIKE"/>
    <property type="match status" value="1"/>
</dbReference>
<evidence type="ECO:0000256" key="5">
    <source>
        <dbReference type="ARBA" id="ARBA00023002"/>
    </source>
</evidence>